<proteinExistence type="predicted"/>
<reference evidence="3 4" key="1">
    <citation type="journal article" date="2018" name="Mol. Biol. Evol.">
        <title>Broad Genomic Sampling Reveals a Smut Pathogenic Ancestry of the Fungal Clade Ustilaginomycotina.</title>
        <authorList>
            <person name="Kijpornyongpan T."/>
            <person name="Mondo S.J."/>
            <person name="Barry K."/>
            <person name="Sandor L."/>
            <person name="Lee J."/>
            <person name="Lipzen A."/>
            <person name="Pangilinan J."/>
            <person name="LaButti K."/>
            <person name="Hainaut M."/>
            <person name="Henrissat B."/>
            <person name="Grigoriev I.V."/>
            <person name="Spatafora J.W."/>
            <person name="Aime M.C."/>
        </authorList>
    </citation>
    <scope>NUCLEOTIDE SEQUENCE [LARGE SCALE GENOMIC DNA]</scope>
    <source>
        <strain evidence="3 4">MCA 3882</strain>
    </source>
</reference>
<sequence length="207" mass="22835">MQIHVLLSICFIVFLAGVRAAPTSATHPPPDDYSKPKQHAALLRDGPLGTEVGLIGSSKGNSGKGYSLIRGKVQVGEKKKNTIIRELGEEAKYSEKNIHFKSDRVKSKGANGVKAEGYAIHLKAGAKQDMNGENRQLKFVHHSQVGKYLKKPEQKALYQDMQKQNLIKNRTSPPRKPLERSTSMNSATTAKTSPTRRLGRSLSGRHR</sequence>
<organism evidence="3 4">
    <name type="scientific">Meira miltonrushii</name>
    <dbReference type="NCBI Taxonomy" id="1280837"/>
    <lineage>
        <taxon>Eukaryota</taxon>
        <taxon>Fungi</taxon>
        <taxon>Dikarya</taxon>
        <taxon>Basidiomycota</taxon>
        <taxon>Ustilaginomycotina</taxon>
        <taxon>Exobasidiomycetes</taxon>
        <taxon>Exobasidiales</taxon>
        <taxon>Brachybasidiaceae</taxon>
        <taxon>Meira</taxon>
    </lineage>
</organism>
<evidence type="ECO:0000313" key="3">
    <source>
        <dbReference type="EMBL" id="PWN35219.1"/>
    </source>
</evidence>
<feature type="chain" id="PRO_5016382657" evidence="2">
    <location>
        <begin position="21"/>
        <end position="207"/>
    </location>
</feature>
<feature type="signal peptide" evidence="2">
    <location>
        <begin position="1"/>
        <end position="20"/>
    </location>
</feature>
<feature type="compositionally biased region" description="Basic residues" evidence="1">
    <location>
        <begin position="197"/>
        <end position="207"/>
    </location>
</feature>
<protein>
    <submittedName>
        <fullName evidence="3">Uncharacterized protein</fullName>
    </submittedName>
</protein>
<accession>A0A316VC60</accession>
<evidence type="ECO:0000313" key="4">
    <source>
        <dbReference type="Proteomes" id="UP000245771"/>
    </source>
</evidence>
<keyword evidence="2" id="KW-0732">Signal</keyword>
<feature type="region of interest" description="Disordered" evidence="1">
    <location>
        <begin position="161"/>
        <end position="207"/>
    </location>
</feature>
<dbReference type="Proteomes" id="UP000245771">
    <property type="component" value="Unassembled WGS sequence"/>
</dbReference>
<evidence type="ECO:0000256" key="2">
    <source>
        <dbReference type="SAM" id="SignalP"/>
    </source>
</evidence>
<dbReference type="InParanoid" id="A0A316VC60"/>
<dbReference type="AlphaFoldDB" id="A0A316VC60"/>
<dbReference type="RefSeq" id="XP_025355521.1">
    <property type="nucleotide sequence ID" value="XM_025497704.1"/>
</dbReference>
<dbReference type="EMBL" id="KZ819603">
    <property type="protein sequence ID" value="PWN35219.1"/>
    <property type="molecule type" value="Genomic_DNA"/>
</dbReference>
<dbReference type="SUPFAM" id="SSF55811">
    <property type="entry name" value="Nudix"/>
    <property type="match status" value="1"/>
</dbReference>
<keyword evidence="4" id="KW-1185">Reference proteome</keyword>
<feature type="compositionally biased region" description="Polar residues" evidence="1">
    <location>
        <begin position="161"/>
        <end position="172"/>
    </location>
</feature>
<dbReference type="Gene3D" id="3.90.79.10">
    <property type="entry name" value="Nucleoside Triphosphate Pyrophosphohydrolase"/>
    <property type="match status" value="1"/>
</dbReference>
<gene>
    <name evidence="3" type="ORF">FA14DRAFT_154643</name>
</gene>
<evidence type="ECO:0000256" key="1">
    <source>
        <dbReference type="SAM" id="MobiDB-lite"/>
    </source>
</evidence>
<dbReference type="InterPro" id="IPR015797">
    <property type="entry name" value="NUDIX_hydrolase-like_dom_sf"/>
</dbReference>
<feature type="compositionally biased region" description="Polar residues" evidence="1">
    <location>
        <begin position="180"/>
        <end position="195"/>
    </location>
</feature>
<name>A0A316VC60_9BASI</name>
<dbReference type="GeneID" id="37019485"/>